<keyword evidence="1" id="KW-0472">Membrane</keyword>
<gene>
    <name evidence="2" type="ORF">AAIA72_09680</name>
</gene>
<accession>A0AB39USF5</accession>
<keyword evidence="1" id="KW-0812">Transmembrane</keyword>
<protein>
    <submittedName>
        <fullName evidence="2">Uncharacterized protein</fullName>
    </submittedName>
</protein>
<keyword evidence="1" id="KW-1133">Transmembrane helix</keyword>
<feature type="transmembrane region" description="Helical" evidence="1">
    <location>
        <begin position="21"/>
        <end position="38"/>
    </location>
</feature>
<dbReference type="KEGG" id="tcd:AAIA72_09680"/>
<feature type="transmembrane region" description="Helical" evidence="1">
    <location>
        <begin position="95"/>
        <end position="116"/>
    </location>
</feature>
<evidence type="ECO:0000256" key="1">
    <source>
        <dbReference type="SAM" id="Phobius"/>
    </source>
</evidence>
<dbReference type="EMBL" id="CP154858">
    <property type="protein sequence ID" value="XDT71080.1"/>
    <property type="molecule type" value="Genomic_DNA"/>
</dbReference>
<sequence length="135" mass="15149">MIAPRIPDFTGKRAFKITLRTLHVLSISALCGGLWFVPERPETWLPFAWLTLASGLALALLDGLSNPLWWVQVRGLAIYVKLILIAALTQWPAQAWWILAVIIILSVVISHAPGNLRYYSLKHRRVIRSAQDAKG</sequence>
<feature type="transmembrane region" description="Helical" evidence="1">
    <location>
        <begin position="44"/>
        <end position="61"/>
    </location>
</feature>
<reference evidence="2" key="1">
    <citation type="submission" date="2024-05" db="EMBL/GenBank/DDBJ databases">
        <title>Genome sequencing of novel strain.</title>
        <authorList>
            <person name="Ganbat D."/>
            <person name="Ganbat S."/>
            <person name="Lee S.-J."/>
        </authorList>
    </citation>
    <scope>NUCLEOTIDE SEQUENCE</scope>
    <source>
        <strain evidence="2">SMD15-11</strain>
    </source>
</reference>
<feature type="transmembrane region" description="Helical" evidence="1">
    <location>
        <begin position="68"/>
        <end position="89"/>
    </location>
</feature>
<name>A0AB39USF5_9GAMM</name>
<dbReference type="RefSeq" id="WP_369600119.1">
    <property type="nucleotide sequence ID" value="NZ_CP154858.1"/>
</dbReference>
<evidence type="ECO:0000313" key="2">
    <source>
        <dbReference type="EMBL" id="XDT71080.1"/>
    </source>
</evidence>
<organism evidence="2">
    <name type="scientific">Thermohahella caldifontis</name>
    <dbReference type="NCBI Taxonomy" id="3142973"/>
    <lineage>
        <taxon>Bacteria</taxon>
        <taxon>Pseudomonadati</taxon>
        <taxon>Pseudomonadota</taxon>
        <taxon>Gammaproteobacteria</taxon>
        <taxon>Oceanospirillales</taxon>
        <taxon>Hahellaceae</taxon>
        <taxon>Thermohahella</taxon>
    </lineage>
</organism>
<dbReference type="AlphaFoldDB" id="A0AB39USF5"/>
<proteinExistence type="predicted"/>